<feature type="compositionally biased region" description="Basic residues" evidence="1">
    <location>
        <begin position="127"/>
        <end position="136"/>
    </location>
</feature>
<reference evidence="2 3" key="1">
    <citation type="submission" date="2019-03" db="EMBL/GenBank/DDBJ databases">
        <title>Rhodosporidium diobovatum UCD-FST 08-225 genome sequencing, assembly, and annotation.</title>
        <authorList>
            <person name="Fakankun I.U."/>
            <person name="Fristensky B."/>
            <person name="Levin D.B."/>
        </authorList>
    </citation>
    <scope>NUCLEOTIDE SEQUENCE [LARGE SCALE GENOMIC DNA]</scope>
    <source>
        <strain evidence="2 3">UCD-FST 08-225</strain>
    </source>
</reference>
<feature type="compositionally biased region" description="Basic and acidic residues" evidence="1">
    <location>
        <begin position="1"/>
        <end position="19"/>
    </location>
</feature>
<name>A0A5C5G6H5_9BASI</name>
<gene>
    <name evidence="2" type="ORF">DMC30DRAFT_388225</name>
</gene>
<organism evidence="2 3">
    <name type="scientific">Rhodotorula diobovata</name>
    <dbReference type="NCBI Taxonomy" id="5288"/>
    <lineage>
        <taxon>Eukaryota</taxon>
        <taxon>Fungi</taxon>
        <taxon>Dikarya</taxon>
        <taxon>Basidiomycota</taxon>
        <taxon>Pucciniomycotina</taxon>
        <taxon>Microbotryomycetes</taxon>
        <taxon>Sporidiobolales</taxon>
        <taxon>Sporidiobolaceae</taxon>
        <taxon>Rhodotorula</taxon>
    </lineage>
</organism>
<accession>A0A5C5G6H5</accession>
<sequence>HGQDWATSDPRHPSRRSVDVEATTVDCPISAAPLSRLPTTRFSDSAVCPCVRHARHEGSAPARHPGAAPRTARRLPVEALLAAPLGRPSLAHPVRHVPPAVSLPGRTSTSSPAAAPALRRGPQSRSRSSHRTHAHTRRPERVDCVQARGRPRAVRALHSVNGGFAGVLPGGELYEECCITRIAACRGVACRRRAGRTRTQ</sequence>
<feature type="region of interest" description="Disordered" evidence="1">
    <location>
        <begin position="89"/>
        <end position="142"/>
    </location>
</feature>
<evidence type="ECO:0000256" key="1">
    <source>
        <dbReference type="SAM" id="MobiDB-lite"/>
    </source>
</evidence>
<protein>
    <submittedName>
        <fullName evidence="2">Uncharacterized protein</fullName>
    </submittedName>
</protein>
<evidence type="ECO:0000313" key="3">
    <source>
        <dbReference type="Proteomes" id="UP000311382"/>
    </source>
</evidence>
<comment type="caution">
    <text evidence="2">The sequence shown here is derived from an EMBL/GenBank/DDBJ whole genome shotgun (WGS) entry which is preliminary data.</text>
</comment>
<feature type="region of interest" description="Disordered" evidence="1">
    <location>
        <begin position="1"/>
        <end position="21"/>
    </location>
</feature>
<feature type="compositionally biased region" description="Low complexity" evidence="1">
    <location>
        <begin position="104"/>
        <end position="126"/>
    </location>
</feature>
<dbReference type="EMBL" id="SOZI01000006">
    <property type="protein sequence ID" value="TNY23964.1"/>
    <property type="molecule type" value="Genomic_DNA"/>
</dbReference>
<dbReference type="AlphaFoldDB" id="A0A5C5G6H5"/>
<dbReference type="Proteomes" id="UP000311382">
    <property type="component" value="Unassembled WGS sequence"/>
</dbReference>
<keyword evidence="3" id="KW-1185">Reference proteome</keyword>
<evidence type="ECO:0000313" key="2">
    <source>
        <dbReference type="EMBL" id="TNY23964.1"/>
    </source>
</evidence>
<feature type="non-terminal residue" evidence="2">
    <location>
        <position position="1"/>
    </location>
</feature>
<proteinExistence type="predicted"/>